<dbReference type="PROSITE" id="PS01032">
    <property type="entry name" value="PPM_1"/>
    <property type="match status" value="1"/>
</dbReference>
<evidence type="ECO:0000259" key="6">
    <source>
        <dbReference type="PROSITE" id="PS51746"/>
    </source>
</evidence>
<keyword evidence="3 4" id="KW-0904">Protein phosphatase</keyword>
<dbReference type="AlphaFoldDB" id="A0A1E3PQV2"/>
<name>A0A1E3PQV2_9ASCO</name>
<reference evidence="7 8" key="1">
    <citation type="journal article" date="2016" name="Proc. Natl. Acad. Sci. U.S.A.">
        <title>Comparative genomics of biotechnologically important yeasts.</title>
        <authorList>
            <person name="Riley R."/>
            <person name="Haridas S."/>
            <person name="Wolfe K.H."/>
            <person name="Lopes M.R."/>
            <person name="Hittinger C.T."/>
            <person name="Goeker M."/>
            <person name="Salamov A.A."/>
            <person name="Wisecaver J.H."/>
            <person name="Long T.M."/>
            <person name="Calvey C.H."/>
            <person name="Aerts A.L."/>
            <person name="Barry K.W."/>
            <person name="Choi C."/>
            <person name="Clum A."/>
            <person name="Coughlan A.Y."/>
            <person name="Deshpande S."/>
            <person name="Douglass A.P."/>
            <person name="Hanson S.J."/>
            <person name="Klenk H.-P."/>
            <person name="LaButti K.M."/>
            <person name="Lapidus A."/>
            <person name="Lindquist E.A."/>
            <person name="Lipzen A.M."/>
            <person name="Meier-Kolthoff J.P."/>
            <person name="Ohm R.A."/>
            <person name="Otillar R.P."/>
            <person name="Pangilinan J.L."/>
            <person name="Peng Y."/>
            <person name="Rokas A."/>
            <person name="Rosa C.A."/>
            <person name="Scheuner C."/>
            <person name="Sibirny A.A."/>
            <person name="Slot J.C."/>
            <person name="Stielow J.B."/>
            <person name="Sun H."/>
            <person name="Kurtzman C.P."/>
            <person name="Blackwell M."/>
            <person name="Grigoriev I.V."/>
            <person name="Jeffries T.W."/>
        </authorList>
    </citation>
    <scope>NUCLEOTIDE SEQUENCE [LARGE SCALE GENOMIC DNA]</scope>
    <source>
        <strain evidence="7 8">DSM 6958</strain>
    </source>
</reference>
<dbReference type="CDD" id="cd00143">
    <property type="entry name" value="PP2Cc"/>
    <property type="match status" value="1"/>
</dbReference>
<dbReference type="EMBL" id="KV454407">
    <property type="protein sequence ID" value="ODQ67668.1"/>
    <property type="molecule type" value="Genomic_DNA"/>
</dbReference>
<dbReference type="OrthoDB" id="10264738at2759"/>
<organism evidence="7 8">
    <name type="scientific">Nadsonia fulvescens var. elongata DSM 6958</name>
    <dbReference type="NCBI Taxonomy" id="857566"/>
    <lineage>
        <taxon>Eukaryota</taxon>
        <taxon>Fungi</taxon>
        <taxon>Dikarya</taxon>
        <taxon>Ascomycota</taxon>
        <taxon>Saccharomycotina</taxon>
        <taxon>Dipodascomycetes</taxon>
        <taxon>Dipodascales</taxon>
        <taxon>Dipodascales incertae sedis</taxon>
        <taxon>Nadsonia</taxon>
    </lineage>
</organism>
<evidence type="ECO:0000256" key="2">
    <source>
        <dbReference type="ARBA" id="ARBA00022801"/>
    </source>
</evidence>
<protein>
    <submittedName>
        <fullName evidence="7">Protein serine/threonine phosphatase 2C</fullName>
    </submittedName>
</protein>
<evidence type="ECO:0000256" key="3">
    <source>
        <dbReference type="ARBA" id="ARBA00022912"/>
    </source>
</evidence>
<keyword evidence="8" id="KW-1185">Reference proteome</keyword>
<evidence type="ECO:0000256" key="4">
    <source>
        <dbReference type="RuleBase" id="RU003465"/>
    </source>
</evidence>
<dbReference type="InterPro" id="IPR036457">
    <property type="entry name" value="PPM-type-like_dom_sf"/>
</dbReference>
<comment type="similarity">
    <text evidence="4">Belongs to the PP2C family.</text>
</comment>
<dbReference type="SMART" id="SM00332">
    <property type="entry name" value="PP2Cc"/>
    <property type="match status" value="1"/>
</dbReference>
<keyword evidence="2 4" id="KW-0378">Hydrolase</keyword>
<evidence type="ECO:0000313" key="7">
    <source>
        <dbReference type="EMBL" id="ODQ67668.1"/>
    </source>
</evidence>
<dbReference type="GO" id="GO:0004722">
    <property type="term" value="F:protein serine/threonine phosphatase activity"/>
    <property type="evidence" value="ECO:0007669"/>
    <property type="project" value="InterPro"/>
</dbReference>
<dbReference type="InterPro" id="IPR015655">
    <property type="entry name" value="PP2C"/>
</dbReference>
<keyword evidence="1" id="KW-0479">Metal-binding</keyword>
<dbReference type="InterPro" id="IPR001932">
    <property type="entry name" value="PPM-type_phosphatase-like_dom"/>
</dbReference>
<dbReference type="GO" id="GO:0046872">
    <property type="term" value="F:metal ion binding"/>
    <property type="evidence" value="ECO:0007669"/>
    <property type="project" value="UniProtKB-KW"/>
</dbReference>
<dbReference type="PANTHER" id="PTHR47992">
    <property type="entry name" value="PROTEIN PHOSPHATASE"/>
    <property type="match status" value="1"/>
</dbReference>
<sequence>MTPIPRLSAGAGSAQNAQHREKMEDAHSVLENFQNNPNQGFFAVYDGHAGAHTANWCQKYFHQEFLTILDKFNPLWPIPTILAETFIIGDKRLISQPGYDSSGSTASVVFIKSEDDGHSRTLYTANVGDSRIILCTNGRAEILSRDHNLEDKRENDRVRANGGFIARNRVDGMLAITRAIGDSGFKPYVSSSPYTTEIKLDQSQDEFVIIATDGLWDVCDNQTAVDLIRDIDDSDKASKLLIDYAMEHGSSDNITVIVIRLSDSI</sequence>
<evidence type="ECO:0000256" key="5">
    <source>
        <dbReference type="SAM" id="MobiDB-lite"/>
    </source>
</evidence>
<feature type="non-terminal residue" evidence="7">
    <location>
        <position position="265"/>
    </location>
</feature>
<dbReference type="InterPro" id="IPR000222">
    <property type="entry name" value="PP2C_BS"/>
</dbReference>
<evidence type="ECO:0000313" key="8">
    <source>
        <dbReference type="Proteomes" id="UP000095009"/>
    </source>
</evidence>
<dbReference type="Pfam" id="PF00481">
    <property type="entry name" value="PP2C"/>
    <property type="match status" value="1"/>
</dbReference>
<proteinExistence type="inferred from homology"/>
<evidence type="ECO:0000256" key="1">
    <source>
        <dbReference type="ARBA" id="ARBA00022723"/>
    </source>
</evidence>
<dbReference type="SUPFAM" id="SSF81606">
    <property type="entry name" value="PP2C-like"/>
    <property type="match status" value="1"/>
</dbReference>
<dbReference type="Proteomes" id="UP000095009">
    <property type="component" value="Unassembled WGS sequence"/>
</dbReference>
<dbReference type="PROSITE" id="PS51746">
    <property type="entry name" value="PPM_2"/>
    <property type="match status" value="1"/>
</dbReference>
<dbReference type="Gene3D" id="3.60.40.10">
    <property type="entry name" value="PPM-type phosphatase domain"/>
    <property type="match status" value="1"/>
</dbReference>
<dbReference type="STRING" id="857566.A0A1E3PQV2"/>
<feature type="region of interest" description="Disordered" evidence="5">
    <location>
        <begin position="1"/>
        <end position="25"/>
    </location>
</feature>
<feature type="domain" description="PPM-type phosphatase" evidence="6">
    <location>
        <begin position="8"/>
        <end position="261"/>
    </location>
</feature>
<accession>A0A1E3PQV2</accession>
<gene>
    <name evidence="7" type="ORF">NADFUDRAFT_21806</name>
</gene>